<dbReference type="InterPro" id="IPR000182">
    <property type="entry name" value="GNAT_dom"/>
</dbReference>
<keyword evidence="3" id="KW-0436">Ligase</keyword>
<dbReference type="PROSITE" id="PS51186">
    <property type="entry name" value="GNAT"/>
    <property type="match status" value="1"/>
</dbReference>
<organism evidence="3 4">
    <name type="scientific">Actinomycetospora termitidis</name>
    <dbReference type="NCBI Taxonomy" id="3053470"/>
    <lineage>
        <taxon>Bacteria</taxon>
        <taxon>Bacillati</taxon>
        <taxon>Actinomycetota</taxon>
        <taxon>Actinomycetes</taxon>
        <taxon>Pseudonocardiales</taxon>
        <taxon>Pseudonocardiaceae</taxon>
        <taxon>Actinomycetospora</taxon>
    </lineage>
</organism>
<dbReference type="SUPFAM" id="SSF55729">
    <property type="entry name" value="Acyl-CoA N-acyltransferases (Nat)"/>
    <property type="match status" value="1"/>
</dbReference>
<dbReference type="Pfam" id="PF13607">
    <property type="entry name" value="Succ_CoA_lig"/>
    <property type="match status" value="1"/>
</dbReference>
<proteinExistence type="predicted"/>
<evidence type="ECO:0000256" key="1">
    <source>
        <dbReference type="SAM" id="MobiDB-lite"/>
    </source>
</evidence>
<evidence type="ECO:0000313" key="4">
    <source>
        <dbReference type="Proteomes" id="UP001231924"/>
    </source>
</evidence>
<dbReference type="EC" id="2.3.1.-" evidence="3"/>
<name>A0ABT7M726_9PSEU</name>
<keyword evidence="3" id="KW-0012">Acyltransferase</keyword>
<dbReference type="SUPFAM" id="SSF52210">
    <property type="entry name" value="Succinyl-CoA synthetase domains"/>
    <property type="match status" value="2"/>
</dbReference>
<evidence type="ECO:0000313" key="3">
    <source>
        <dbReference type="EMBL" id="MDL5156455.1"/>
    </source>
</evidence>
<dbReference type="InterPro" id="IPR032875">
    <property type="entry name" value="Succ_CoA_lig_flav_dom"/>
</dbReference>
<dbReference type="EMBL" id="JASVWF010000002">
    <property type="protein sequence ID" value="MDL5156455.1"/>
    <property type="molecule type" value="Genomic_DNA"/>
</dbReference>
<dbReference type="Pfam" id="PF13380">
    <property type="entry name" value="CoA_binding_2"/>
    <property type="match status" value="1"/>
</dbReference>
<dbReference type="Gene3D" id="3.40.50.720">
    <property type="entry name" value="NAD(P)-binding Rossmann-like Domain"/>
    <property type="match status" value="1"/>
</dbReference>
<dbReference type="SUPFAM" id="SSF51735">
    <property type="entry name" value="NAD(P)-binding Rossmann-fold domains"/>
    <property type="match status" value="1"/>
</dbReference>
<dbReference type="PANTHER" id="PTHR42793">
    <property type="entry name" value="COA BINDING DOMAIN CONTAINING PROTEIN"/>
    <property type="match status" value="1"/>
</dbReference>
<dbReference type="Pfam" id="PF00583">
    <property type="entry name" value="Acetyltransf_1"/>
    <property type="match status" value="1"/>
</dbReference>
<dbReference type="InterPro" id="IPR013815">
    <property type="entry name" value="ATP_grasp_subdomain_1"/>
</dbReference>
<dbReference type="Pfam" id="PF13549">
    <property type="entry name" value="ATP-grasp_5"/>
    <property type="match status" value="1"/>
</dbReference>
<dbReference type="Gene3D" id="3.30.1490.20">
    <property type="entry name" value="ATP-grasp fold, A domain"/>
    <property type="match status" value="1"/>
</dbReference>
<protein>
    <submittedName>
        <fullName evidence="3">Bifunctional GNAT family N-acetyltransferase/acetate--CoA ligase family protein</fullName>
        <ecNumber evidence="3">2.3.1.-</ecNumber>
    </submittedName>
</protein>
<accession>A0ABT7M726</accession>
<feature type="region of interest" description="Disordered" evidence="1">
    <location>
        <begin position="892"/>
        <end position="913"/>
    </location>
</feature>
<keyword evidence="4" id="KW-1185">Reference proteome</keyword>
<gene>
    <name evidence="3" type="ORF">QRT03_10830</name>
</gene>
<dbReference type="CDD" id="cd04301">
    <property type="entry name" value="NAT_SF"/>
    <property type="match status" value="1"/>
</dbReference>
<comment type="caution">
    <text evidence="3">The sequence shown here is derived from an EMBL/GenBank/DDBJ whole genome shotgun (WGS) entry which is preliminary data.</text>
</comment>
<evidence type="ECO:0000259" key="2">
    <source>
        <dbReference type="PROSITE" id="PS51186"/>
    </source>
</evidence>
<dbReference type="Gene3D" id="3.30.470.20">
    <property type="entry name" value="ATP-grasp fold, B domain"/>
    <property type="match status" value="1"/>
</dbReference>
<dbReference type="InterPro" id="IPR036291">
    <property type="entry name" value="NAD(P)-bd_dom_sf"/>
</dbReference>
<sequence>MSSSPAWSTTEVSSLDAATTPVLAVPDAPYPRHWEADVVAADGVTAHLRPITPDDADDVVAFHARLSERTRYYRYFSPYPTIPARDLKRFVEVDQHDSVALVLWLATEIIAIGRYVRLGADDPSAEVAFVVRDDHQGRGLGSILLEHLAAAAEEVGISRFVAEVLSENRAMVHTFRQAGYDVTRSLDGSTLHLEFDVAATDRSTEVRRSREQAAEARSVANVLHPRSVAVVGASVDESKLGHVVLRNLLLGGFTGPVYPVNPEARSVRGVRAYPTVGDIPDEVDLAVLAVPPEEVAGVVDGCLTKGVKALVVVTTGFGETGEAGIARQRELVASARARGMRVVGPSALGVVNLDPATRLNASLAPTVPPPGRVGFFCQSGALGIQILAAAAQRRLGLSTFVSAGNRADLSGNDLMQYWDTDPATDVVLLYLESFGNPRKFARVARRLARRKPVVAVASGRHATPGLAASTSPLEEASVAAVFDQSGVIRVNSVDELFDVALLVANQPLPRGPRIGVVGNSSALGVLASDVALAHGMHLAFPPVDVGAMADPAELADAALRALEDDACDALVIVFSPPVATDGAAHADALAEVVTSADKPVTTTFLASSGVPEHLAVPSEHGGTAVPARGSVPSYPSPERAVIALARVVRYTQWLERPVGDFVVPPGCDLAAARAFVDELGPIETALVLDDDQTADLLGRVGIRVAPFRRARTKDEAVQAAAALRASASGGEVVVKTVVRTWRHRSDLAGVRTGLSDDESVAYAYQQLADLSGSPEVDVQVQVPPGMPVVVELRDDPSFGSLVSFGLAGVVTELLGDRAYRATPLSTMDAHTLVRAPRAAPMLDGYRGARPMDLGALEDLLLRVGQLADHVPELRSLVLDPVLVAERGVHPTSVRAVLGPPPGPRDGGPRRLGG</sequence>
<dbReference type="Gene3D" id="3.40.50.261">
    <property type="entry name" value="Succinyl-CoA synthetase domains"/>
    <property type="match status" value="2"/>
</dbReference>
<dbReference type="Proteomes" id="UP001231924">
    <property type="component" value="Unassembled WGS sequence"/>
</dbReference>
<dbReference type="InterPro" id="IPR016181">
    <property type="entry name" value="Acyl_CoA_acyltransferase"/>
</dbReference>
<dbReference type="SUPFAM" id="SSF56059">
    <property type="entry name" value="Glutathione synthetase ATP-binding domain-like"/>
    <property type="match status" value="1"/>
</dbReference>
<dbReference type="GO" id="GO:0016874">
    <property type="term" value="F:ligase activity"/>
    <property type="evidence" value="ECO:0007669"/>
    <property type="project" value="UniProtKB-KW"/>
</dbReference>
<dbReference type="SMART" id="SM00881">
    <property type="entry name" value="CoA_binding"/>
    <property type="match status" value="1"/>
</dbReference>
<keyword evidence="3" id="KW-0808">Transferase</keyword>
<dbReference type="Gene3D" id="3.40.630.30">
    <property type="match status" value="1"/>
</dbReference>
<dbReference type="PANTHER" id="PTHR42793:SF1">
    <property type="entry name" value="PEPTIDYL-LYSINE N-ACETYLTRANSFERASE PATZ"/>
    <property type="match status" value="1"/>
</dbReference>
<feature type="domain" description="N-acetyltransferase" evidence="2">
    <location>
        <begin position="46"/>
        <end position="202"/>
    </location>
</feature>
<dbReference type="RefSeq" id="WP_286052738.1">
    <property type="nucleotide sequence ID" value="NZ_JASVWF010000002.1"/>
</dbReference>
<reference evidence="3 4" key="1">
    <citation type="submission" date="2023-06" db="EMBL/GenBank/DDBJ databases">
        <title>Actinomycetospora Odt1-22.</title>
        <authorList>
            <person name="Supong K."/>
        </authorList>
    </citation>
    <scope>NUCLEOTIDE SEQUENCE [LARGE SCALE GENOMIC DNA]</scope>
    <source>
        <strain evidence="3 4">Odt1-22</strain>
    </source>
</reference>
<dbReference type="GO" id="GO:0016746">
    <property type="term" value="F:acyltransferase activity"/>
    <property type="evidence" value="ECO:0007669"/>
    <property type="project" value="UniProtKB-KW"/>
</dbReference>
<dbReference type="InterPro" id="IPR003781">
    <property type="entry name" value="CoA-bd"/>
</dbReference>
<dbReference type="InterPro" id="IPR016102">
    <property type="entry name" value="Succinyl-CoA_synth-like"/>
</dbReference>